<keyword evidence="2" id="KW-1185">Reference proteome</keyword>
<name>A0A4R9BVF5_9MICO</name>
<sequence length="78" mass="8401">MAMEPGRRRRQDNAPTVLLQVRVDPEIFALVNEAAAASGAAKALYMQTLLRSLAENGGHLPVLDIGRPQLEELPIPAA</sequence>
<gene>
    <name evidence="1" type="ORF">E3T61_08885</name>
</gene>
<proteinExistence type="predicted"/>
<dbReference type="RefSeq" id="WP_134640503.1">
    <property type="nucleotide sequence ID" value="NZ_SOHM01000017.1"/>
</dbReference>
<comment type="caution">
    <text evidence="1">The sequence shown here is derived from an EMBL/GenBank/DDBJ whole genome shotgun (WGS) entry which is preliminary data.</text>
</comment>
<accession>A0A4R9BVF5</accession>
<evidence type="ECO:0000313" key="1">
    <source>
        <dbReference type="EMBL" id="TFD91567.1"/>
    </source>
</evidence>
<evidence type="ECO:0000313" key="2">
    <source>
        <dbReference type="Proteomes" id="UP000298468"/>
    </source>
</evidence>
<reference evidence="1 2" key="1">
    <citation type="submission" date="2019-03" db="EMBL/GenBank/DDBJ databases">
        <title>Genomics of glacier-inhabiting Cryobacterium strains.</title>
        <authorList>
            <person name="Liu Q."/>
            <person name="Xin Y.-H."/>
        </authorList>
    </citation>
    <scope>NUCLEOTIDE SEQUENCE [LARGE SCALE GENOMIC DNA]</scope>
    <source>
        <strain evidence="1 2">Sr59</strain>
    </source>
</reference>
<dbReference type="AlphaFoldDB" id="A0A4R9BVF5"/>
<dbReference type="OrthoDB" id="5122457at2"/>
<dbReference type="EMBL" id="SOHM01000017">
    <property type="protein sequence ID" value="TFD91567.1"/>
    <property type="molecule type" value="Genomic_DNA"/>
</dbReference>
<dbReference type="Proteomes" id="UP000298468">
    <property type="component" value="Unassembled WGS sequence"/>
</dbReference>
<organism evidence="1 2">
    <name type="scientific">Cryobacterium lactosi</name>
    <dbReference type="NCBI Taxonomy" id="1259202"/>
    <lineage>
        <taxon>Bacteria</taxon>
        <taxon>Bacillati</taxon>
        <taxon>Actinomycetota</taxon>
        <taxon>Actinomycetes</taxon>
        <taxon>Micrococcales</taxon>
        <taxon>Microbacteriaceae</taxon>
        <taxon>Cryobacterium</taxon>
    </lineage>
</organism>
<protein>
    <submittedName>
        <fullName evidence="1">Uncharacterized protein</fullName>
    </submittedName>
</protein>